<accession>A0A426WWG6</accession>
<keyword evidence="4" id="KW-0408">Iron</keyword>
<evidence type="ECO:0000256" key="1">
    <source>
        <dbReference type="ARBA" id="ARBA00001961"/>
    </source>
</evidence>
<keyword evidence="3" id="KW-0560">Oxidoreductase</keyword>
<dbReference type="AlphaFoldDB" id="A0A426WWG6"/>
<dbReference type="Gene3D" id="2.60.120.330">
    <property type="entry name" value="B-lactam Antibiotic, Isopenicillin N Synthase, Chain"/>
    <property type="match status" value="2"/>
</dbReference>
<comment type="cofactor">
    <cofactor evidence="1">
        <name>L-ascorbate</name>
        <dbReference type="ChEBI" id="CHEBI:38290"/>
    </cofactor>
</comment>
<dbReference type="SUPFAM" id="SSF51197">
    <property type="entry name" value="Clavaminate synthase-like"/>
    <property type="match status" value="2"/>
</dbReference>
<feature type="region of interest" description="Disordered" evidence="5">
    <location>
        <begin position="246"/>
        <end position="305"/>
    </location>
</feature>
<dbReference type="InterPro" id="IPR026992">
    <property type="entry name" value="DIOX_N"/>
</dbReference>
<evidence type="ECO:0000256" key="2">
    <source>
        <dbReference type="ARBA" id="ARBA00022723"/>
    </source>
</evidence>
<dbReference type="InterPro" id="IPR050231">
    <property type="entry name" value="Iron_ascorbate_oxido_reductase"/>
</dbReference>
<evidence type="ECO:0000313" key="7">
    <source>
        <dbReference type="EMBL" id="RRT31569.1"/>
    </source>
</evidence>
<reference evidence="7 8" key="1">
    <citation type="journal article" date="2014" name="Agronomy (Basel)">
        <title>A Draft Genome Sequence for Ensete ventricosum, the Drought-Tolerant Tree Against Hunger.</title>
        <authorList>
            <person name="Harrison J."/>
            <person name="Moore K.A."/>
            <person name="Paszkiewicz K."/>
            <person name="Jones T."/>
            <person name="Grant M."/>
            <person name="Ambacheew D."/>
            <person name="Muzemil S."/>
            <person name="Studholme D.J."/>
        </authorList>
    </citation>
    <scope>NUCLEOTIDE SEQUENCE [LARGE SCALE GENOMIC DNA]</scope>
</reference>
<dbReference type="EMBL" id="AMZH03038108">
    <property type="protein sequence ID" value="RRT31569.1"/>
    <property type="molecule type" value="Genomic_DNA"/>
</dbReference>
<protein>
    <recommendedName>
        <fullName evidence="6">Non-haem dioxygenase N-terminal domain-containing protein</fullName>
    </recommendedName>
</protein>
<gene>
    <name evidence="7" type="ORF">B296_00034447</name>
</gene>
<evidence type="ECO:0000259" key="6">
    <source>
        <dbReference type="Pfam" id="PF14226"/>
    </source>
</evidence>
<dbReference type="GO" id="GO:0046872">
    <property type="term" value="F:metal ion binding"/>
    <property type="evidence" value="ECO:0007669"/>
    <property type="project" value="UniProtKB-KW"/>
</dbReference>
<evidence type="ECO:0000313" key="8">
    <source>
        <dbReference type="Proteomes" id="UP000287651"/>
    </source>
</evidence>
<evidence type="ECO:0000256" key="4">
    <source>
        <dbReference type="ARBA" id="ARBA00023004"/>
    </source>
</evidence>
<comment type="caution">
    <text evidence="7">The sequence shown here is derived from an EMBL/GenBank/DDBJ whole genome shotgun (WGS) entry which is preliminary data.</text>
</comment>
<dbReference type="Pfam" id="PF14226">
    <property type="entry name" value="DIOX_N"/>
    <property type="match status" value="1"/>
</dbReference>
<dbReference type="Proteomes" id="UP000287651">
    <property type="component" value="Unassembled WGS sequence"/>
</dbReference>
<organism evidence="7 8">
    <name type="scientific">Ensete ventricosum</name>
    <name type="common">Abyssinian banana</name>
    <name type="synonym">Musa ensete</name>
    <dbReference type="NCBI Taxonomy" id="4639"/>
    <lineage>
        <taxon>Eukaryota</taxon>
        <taxon>Viridiplantae</taxon>
        <taxon>Streptophyta</taxon>
        <taxon>Embryophyta</taxon>
        <taxon>Tracheophyta</taxon>
        <taxon>Spermatophyta</taxon>
        <taxon>Magnoliopsida</taxon>
        <taxon>Liliopsida</taxon>
        <taxon>Zingiberales</taxon>
        <taxon>Musaceae</taxon>
        <taxon>Ensete</taxon>
    </lineage>
</organism>
<dbReference type="PANTHER" id="PTHR47990">
    <property type="entry name" value="2-OXOGLUTARATE (2OG) AND FE(II)-DEPENDENT OXYGENASE SUPERFAMILY PROTEIN-RELATED"/>
    <property type="match status" value="1"/>
</dbReference>
<evidence type="ECO:0000256" key="3">
    <source>
        <dbReference type="ARBA" id="ARBA00023002"/>
    </source>
</evidence>
<proteinExistence type="predicted"/>
<keyword evidence="2" id="KW-0479">Metal-binding</keyword>
<evidence type="ECO:0000256" key="5">
    <source>
        <dbReference type="SAM" id="MobiDB-lite"/>
    </source>
</evidence>
<dbReference type="GO" id="GO:0016491">
    <property type="term" value="F:oxidoreductase activity"/>
    <property type="evidence" value="ECO:0007669"/>
    <property type="project" value="UniProtKB-KW"/>
</dbReference>
<sequence>MDSVSPVTLDLNKEKGHCSNSAVVFDTSFLRRQAKIPESFVWPLSERPHPLEELEVPVVDLRGLFDGDETSISHAADAVRSACVRHGFFQVINHKVDAKVSSDALDAAGDFFKLPLSTKLRARRQPGSAWGYVGAHADRFASKLPWKETLTFGYDYSERRDGVLDYFTSKLGEGFEPMGYDASLTLSRGRIPIERERFVKQEGVPEVLRGHEGAVAVGHGAAGDQSGRGTGVLQAVLRGRELHHEVQQLPAVPRARAGAGDGASLRSHRADDSAARPSRRPAGVHGGQMAGRSPRPARAGHQHRRHVHGTFPYKSCLHRAVVNSERERLSLAFFVCPRGDRVVRPPRELLLLEEEEEAVPRAFPDFTWAELLEFTQTHYRADTTTLQSFARRRFLAFSP</sequence>
<dbReference type="InterPro" id="IPR027443">
    <property type="entry name" value="IPNS-like_sf"/>
</dbReference>
<name>A0A426WWG6_ENSVE</name>
<feature type="domain" description="Non-haem dioxygenase N-terminal" evidence="6">
    <location>
        <begin position="56"/>
        <end position="158"/>
    </location>
</feature>